<dbReference type="Pfam" id="PF01288">
    <property type="entry name" value="HPPK"/>
    <property type="match status" value="1"/>
</dbReference>
<evidence type="ECO:0000256" key="1">
    <source>
        <dbReference type="ARBA" id="ARBA00000198"/>
    </source>
</evidence>
<dbReference type="InterPro" id="IPR043133">
    <property type="entry name" value="GTP-CH-I_C/QueF"/>
</dbReference>
<dbReference type="GO" id="GO:0004150">
    <property type="term" value="F:dihydroneopterin aldolase activity"/>
    <property type="evidence" value="ECO:0007669"/>
    <property type="project" value="UniProtKB-UniRule"/>
</dbReference>
<organism evidence="11 12">
    <name type="scientific">Candidatus Limadaptatus stercorigallinarum</name>
    <dbReference type="NCBI Taxonomy" id="2840845"/>
    <lineage>
        <taxon>Bacteria</taxon>
        <taxon>Bacillati</taxon>
        <taxon>Bacillota</taxon>
        <taxon>Clostridia</taxon>
        <taxon>Eubacteriales</taxon>
        <taxon>Candidatus Limadaptatus</taxon>
    </lineage>
</organism>
<evidence type="ECO:0000256" key="2">
    <source>
        <dbReference type="ARBA" id="ARBA00005051"/>
    </source>
</evidence>
<feature type="domain" description="Dihydroneopterin aldolase/epimerase" evidence="10">
    <location>
        <begin position="7"/>
        <end position="120"/>
    </location>
</feature>
<dbReference type="InterPro" id="IPR006157">
    <property type="entry name" value="FolB_dom"/>
</dbReference>
<dbReference type="EC" id="4.1.2.25" evidence="9"/>
<dbReference type="GO" id="GO:0005524">
    <property type="term" value="F:ATP binding"/>
    <property type="evidence" value="ECO:0007669"/>
    <property type="project" value="UniProtKB-KW"/>
</dbReference>
<comment type="catalytic activity">
    <reaction evidence="1">
        <text>6-hydroxymethyl-7,8-dihydropterin + ATP = (7,8-dihydropterin-6-yl)methyl diphosphate + AMP + H(+)</text>
        <dbReference type="Rhea" id="RHEA:11412"/>
        <dbReference type="ChEBI" id="CHEBI:15378"/>
        <dbReference type="ChEBI" id="CHEBI:30616"/>
        <dbReference type="ChEBI" id="CHEBI:44841"/>
        <dbReference type="ChEBI" id="CHEBI:72950"/>
        <dbReference type="ChEBI" id="CHEBI:456215"/>
        <dbReference type="EC" id="2.7.6.3"/>
    </reaction>
</comment>
<comment type="catalytic activity">
    <reaction evidence="9">
        <text>7,8-dihydroneopterin = 6-hydroxymethyl-7,8-dihydropterin + glycolaldehyde</text>
        <dbReference type="Rhea" id="RHEA:10540"/>
        <dbReference type="ChEBI" id="CHEBI:17001"/>
        <dbReference type="ChEBI" id="CHEBI:17071"/>
        <dbReference type="ChEBI" id="CHEBI:44841"/>
        <dbReference type="EC" id="4.1.2.25"/>
    </reaction>
</comment>
<dbReference type="GO" id="GO:0046656">
    <property type="term" value="P:folic acid biosynthetic process"/>
    <property type="evidence" value="ECO:0007669"/>
    <property type="project" value="UniProtKB-UniRule"/>
</dbReference>
<dbReference type="SMART" id="SM00905">
    <property type="entry name" value="FolB"/>
    <property type="match status" value="1"/>
</dbReference>
<evidence type="ECO:0000256" key="3">
    <source>
        <dbReference type="ARBA" id="ARBA00009640"/>
    </source>
</evidence>
<dbReference type="GO" id="GO:0003848">
    <property type="term" value="F:2-amino-4-hydroxy-6-hydroxymethyldihydropteridine diphosphokinase activity"/>
    <property type="evidence" value="ECO:0007669"/>
    <property type="project" value="UniProtKB-EC"/>
</dbReference>
<dbReference type="NCBIfam" id="TIGR01498">
    <property type="entry name" value="folK"/>
    <property type="match status" value="1"/>
</dbReference>
<accession>A0A9D1HTD9</accession>
<dbReference type="Gene3D" id="3.30.1130.10">
    <property type="match status" value="1"/>
</dbReference>
<evidence type="ECO:0000256" key="4">
    <source>
        <dbReference type="ARBA" id="ARBA00022679"/>
    </source>
</evidence>
<keyword evidence="6" id="KW-0418">Kinase</keyword>
<dbReference type="InterPro" id="IPR000550">
    <property type="entry name" value="Hppk"/>
</dbReference>
<dbReference type="InterPro" id="IPR006156">
    <property type="entry name" value="Dihydroneopterin_aldolase"/>
</dbReference>
<dbReference type="InterPro" id="IPR035907">
    <property type="entry name" value="Hppk_sf"/>
</dbReference>
<reference evidence="11" key="1">
    <citation type="submission" date="2020-10" db="EMBL/GenBank/DDBJ databases">
        <authorList>
            <person name="Gilroy R."/>
        </authorList>
    </citation>
    <scope>NUCLEOTIDE SEQUENCE</scope>
    <source>
        <strain evidence="11">1063</strain>
    </source>
</reference>
<dbReference type="Proteomes" id="UP000824088">
    <property type="component" value="Unassembled WGS sequence"/>
</dbReference>
<dbReference type="EC" id="2.7.6.3" evidence="9"/>
<dbReference type="SUPFAM" id="SSF55620">
    <property type="entry name" value="Tetrahydrobiopterin biosynthesis enzymes-like"/>
    <property type="match status" value="1"/>
</dbReference>
<evidence type="ECO:0000313" key="12">
    <source>
        <dbReference type="Proteomes" id="UP000824088"/>
    </source>
</evidence>
<dbReference type="AlphaFoldDB" id="A0A9D1HTD9"/>
<dbReference type="PANTHER" id="PTHR43071">
    <property type="entry name" value="2-AMINO-4-HYDROXY-6-HYDROXYMETHYLDIHYDROPTERIDINE PYROPHOSPHOKINASE"/>
    <property type="match status" value="1"/>
</dbReference>
<gene>
    <name evidence="11" type="primary">folK</name>
    <name evidence="11" type="ORF">IAD51_01830</name>
</gene>
<comment type="pathway">
    <text evidence="9">Cofactor biosynthesis; tetrahydrofolate biosynthesis; 2-amino-4-hydroxy-6-hydroxymethyl-7,8-dihydropteridine diphosphate from 7,8-dihydroneopterin triphosphate: step 3/4.</text>
</comment>
<dbReference type="GO" id="GO:0046654">
    <property type="term" value="P:tetrahydrofolate biosynthetic process"/>
    <property type="evidence" value="ECO:0007669"/>
    <property type="project" value="UniProtKB-UniRule"/>
</dbReference>
<comment type="function">
    <text evidence="9">Catalyzes the conversion of 7,8-dihydroneopterin to 6-hydroxymethyl-7,8-dihydropterin.</text>
</comment>
<keyword evidence="9" id="KW-0456">Lyase</keyword>
<dbReference type="Gene3D" id="3.30.70.560">
    <property type="entry name" value="7,8-Dihydro-6-hydroxymethylpterin-pyrophosphokinase HPPK"/>
    <property type="match status" value="1"/>
</dbReference>
<comment type="caution">
    <text evidence="11">The sequence shown here is derived from an EMBL/GenBank/DDBJ whole genome shotgun (WGS) entry which is preliminary data.</text>
</comment>
<dbReference type="PANTHER" id="PTHR43071:SF1">
    <property type="entry name" value="2-AMINO-4-HYDROXY-6-HYDROXYMETHYLDIHYDROPTERIDINE PYROPHOSPHOKINASE"/>
    <property type="match status" value="1"/>
</dbReference>
<comment type="pathway">
    <text evidence="2">Cofactor biosynthesis; tetrahydrofolate biosynthesis; 2-amino-4-hydroxy-6-hydroxymethyl-7,8-dihydropteridine diphosphate from 7,8-dihydroneopterin triphosphate: step 4/4.</text>
</comment>
<protein>
    <recommendedName>
        <fullName evidence="9">Bifunctional folate synthesis protein</fullName>
    </recommendedName>
    <domain>
        <recommendedName>
            <fullName evidence="9">Dihydroneopterin aldolase</fullName>
            <shortName evidence="9">DHNA</shortName>
            <ecNumber evidence="9">4.1.2.25</ecNumber>
        </recommendedName>
        <alternativeName>
            <fullName evidence="9">7,8-dihydroneopterin aldolase</fullName>
        </alternativeName>
    </domain>
    <domain>
        <recommendedName>
            <fullName evidence="9">2-amino-4-hydroxy-6-hydroxymethyldihydropteridine pyrophosphokinase</fullName>
            <ecNumber evidence="9">2.7.6.3</ecNumber>
        </recommendedName>
        <alternativeName>
            <fullName evidence="9">6-hydroxymethyl-7,8-dihydropterin pyrophosphokinase</fullName>
            <shortName evidence="9">PPPK</shortName>
        </alternativeName>
        <alternativeName>
            <fullName evidence="9">7,8-dihydro-6-hydroxymethylpterin pyrophosphokinase</fullName>
            <shortName evidence="9">HPPK</shortName>
        </alternativeName>
    </domain>
</protein>
<keyword evidence="5" id="KW-0547">Nucleotide-binding</keyword>
<dbReference type="NCBIfam" id="TIGR00525">
    <property type="entry name" value="folB"/>
    <property type="match status" value="1"/>
</dbReference>
<reference evidence="11" key="2">
    <citation type="journal article" date="2021" name="PeerJ">
        <title>Extensive microbial diversity within the chicken gut microbiome revealed by metagenomics and culture.</title>
        <authorList>
            <person name="Gilroy R."/>
            <person name="Ravi A."/>
            <person name="Getino M."/>
            <person name="Pursley I."/>
            <person name="Horton D.L."/>
            <person name="Alikhan N.F."/>
            <person name="Baker D."/>
            <person name="Gharbi K."/>
            <person name="Hall N."/>
            <person name="Watson M."/>
            <person name="Adriaenssens E.M."/>
            <person name="Foster-Nyarko E."/>
            <person name="Jarju S."/>
            <person name="Secka A."/>
            <person name="Antonio M."/>
            <person name="Oren A."/>
            <person name="Chaudhuri R.R."/>
            <person name="La Ragione R."/>
            <person name="Hildebrand F."/>
            <person name="Pallen M.J."/>
        </authorList>
    </citation>
    <scope>NUCLEOTIDE SEQUENCE</scope>
    <source>
        <strain evidence="11">1063</strain>
    </source>
</reference>
<evidence type="ECO:0000256" key="8">
    <source>
        <dbReference type="ARBA" id="ARBA00022909"/>
    </source>
</evidence>
<dbReference type="EMBL" id="DVMN01000030">
    <property type="protein sequence ID" value="HIU20965.1"/>
    <property type="molecule type" value="Genomic_DNA"/>
</dbReference>
<comment type="similarity">
    <text evidence="9">Belongs to the DHNA family.</text>
</comment>
<dbReference type="SUPFAM" id="SSF55083">
    <property type="entry name" value="6-hydroxymethyl-7,8-dihydropterin pyrophosphokinase, HPPK"/>
    <property type="match status" value="1"/>
</dbReference>
<evidence type="ECO:0000256" key="5">
    <source>
        <dbReference type="ARBA" id="ARBA00022741"/>
    </source>
</evidence>
<dbReference type="CDD" id="cd00483">
    <property type="entry name" value="HPPK"/>
    <property type="match status" value="1"/>
</dbReference>
<evidence type="ECO:0000256" key="7">
    <source>
        <dbReference type="ARBA" id="ARBA00022840"/>
    </source>
</evidence>
<keyword evidence="7" id="KW-0067">ATP-binding</keyword>
<keyword evidence="4 11" id="KW-0808">Transferase</keyword>
<name>A0A9D1HTD9_9FIRM</name>
<evidence type="ECO:0000313" key="11">
    <source>
        <dbReference type="EMBL" id="HIU20965.1"/>
    </source>
</evidence>
<dbReference type="NCBIfam" id="TIGR00526">
    <property type="entry name" value="folB_dom"/>
    <property type="match status" value="1"/>
</dbReference>
<evidence type="ECO:0000256" key="9">
    <source>
        <dbReference type="RuleBase" id="RU362079"/>
    </source>
</evidence>
<keyword evidence="8 9" id="KW-0289">Folate biosynthesis</keyword>
<proteinExistence type="inferred from homology"/>
<sequence>MSVNGSIIIRGYEVTACHGVNPEEKTEAQRFSVSAVLDLDVSAAAESDDIDKTVSYAAVCKLIKAFLCGESRNLLECISLSLAREIMLAFPAFARAEVTVDKPDAPMKGVFRSVAVRSVVKRSTAYIAAGSSLGDRNAYLDKAVGLLRAERLVLSVEESRRIPTEPYGGAAKGEFLNSALKVVTLLTADELFAVMRRIENECGRERSVHWGDRTLDLDMIFFDGEVRGEGDLILPHPEMHKRAFVLEPLAEIAPYVVHPLFGKRVSELLAELYTGF</sequence>
<dbReference type="Pfam" id="PF02152">
    <property type="entry name" value="FolB"/>
    <property type="match status" value="1"/>
</dbReference>
<comment type="similarity">
    <text evidence="3">In the N-terminal section; belongs to the DHNA family.</text>
</comment>
<evidence type="ECO:0000256" key="6">
    <source>
        <dbReference type="ARBA" id="ARBA00022777"/>
    </source>
</evidence>
<evidence type="ECO:0000259" key="10">
    <source>
        <dbReference type="SMART" id="SM00905"/>
    </source>
</evidence>
<dbReference type="GO" id="GO:0016301">
    <property type="term" value="F:kinase activity"/>
    <property type="evidence" value="ECO:0007669"/>
    <property type="project" value="UniProtKB-KW"/>
</dbReference>